<dbReference type="InterPro" id="IPR000212">
    <property type="entry name" value="DNA_helicase_UvrD/REP"/>
</dbReference>
<evidence type="ECO:0000256" key="8">
    <source>
        <dbReference type="ARBA" id="ARBA00022840"/>
    </source>
</evidence>
<accession>R7WQ61</accession>
<dbReference type="InterPro" id="IPR027417">
    <property type="entry name" value="P-loop_NTPase"/>
</dbReference>
<keyword evidence="7" id="KW-0269">Exonuclease</keyword>
<evidence type="ECO:0000256" key="9">
    <source>
        <dbReference type="ARBA" id="ARBA00023125"/>
    </source>
</evidence>
<dbReference type="PATRIC" id="fig|1273125.3.peg.1201"/>
<evidence type="ECO:0000256" key="3">
    <source>
        <dbReference type="ARBA" id="ARBA00022741"/>
    </source>
</evidence>
<keyword evidence="6 15" id="KW-0347">Helicase</keyword>
<dbReference type="Pfam" id="PF00580">
    <property type="entry name" value="UvrD-helicase"/>
    <property type="match status" value="1"/>
</dbReference>
<keyword evidence="3 15" id="KW-0547">Nucleotide-binding</keyword>
<evidence type="ECO:0000256" key="5">
    <source>
        <dbReference type="ARBA" id="ARBA00022801"/>
    </source>
</evidence>
<keyword evidence="2" id="KW-0540">Nuclease</keyword>
<evidence type="ECO:0000256" key="11">
    <source>
        <dbReference type="ARBA" id="ARBA00023235"/>
    </source>
</evidence>
<feature type="binding site" evidence="15">
    <location>
        <begin position="61"/>
        <end position="68"/>
    </location>
    <ligand>
        <name>ATP</name>
        <dbReference type="ChEBI" id="CHEBI:30616"/>
    </ligand>
</feature>
<keyword evidence="4" id="KW-0227">DNA damage</keyword>
<dbReference type="Pfam" id="PF12705">
    <property type="entry name" value="PDDEXK_1"/>
    <property type="match status" value="1"/>
</dbReference>
<dbReference type="GO" id="GO:0033202">
    <property type="term" value="C:DNA helicase complex"/>
    <property type="evidence" value="ECO:0007669"/>
    <property type="project" value="TreeGrafter"/>
</dbReference>
<dbReference type="InterPro" id="IPR038726">
    <property type="entry name" value="PDDEXK_AddAB-type"/>
</dbReference>
<keyword evidence="11" id="KW-0413">Isomerase</keyword>
<dbReference type="PROSITE" id="PS51217">
    <property type="entry name" value="UVRD_HELICASE_CTER"/>
    <property type="match status" value="1"/>
</dbReference>
<dbReference type="Pfam" id="PF13361">
    <property type="entry name" value="UvrD_C"/>
    <property type="match status" value="1"/>
</dbReference>
<evidence type="ECO:0000259" key="17">
    <source>
        <dbReference type="PROSITE" id="PS51198"/>
    </source>
</evidence>
<keyword evidence="10" id="KW-0234">DNA repair</keyword>
<evidence type="ECO:0000313" key="20">
    <source>
        <dbReference type="Proteomes" id="UP000013525"/>
    </source>
</evidence>
<name>R7WQ61_9NOCA</name>
<dbReference type="Gene3D" id="3.40.50.300">
    <property type="entry name" value="P-loop containing nucleotide triphosphate hydrolases"/>
    <property type="match status" value="2"/>
</dbReference>
<gene>
    <name evidence="19" type="ORF">Rrhod_1245</name>
</gene>
<dbReference type="InterPro" id="IPR014016">
    <property type="entry name" value="UvrD-like_ATP-bd"/>
</dbReference>
<evidence type="ECO:0000256" key="6">
    <source>
        <dbReference type="ARBA" id="ARBA00022806"/>
    </source>
</evidence>
<evidence type="ECO:0000256" key="14">
    <source>
        <dbReference type="ARBA" id="ARBA00048988"/>
    </source>
</evidence>
<dbReference type="GO" id="GO:0005524">
    <property type="term" value="F:ATP binding"/>
    <property type="evidence" value="ECO:0007669"/>
    <property type="project" value="UniProtKB-UniRule"/>
</dbReference>
<evidence type="ECO:0000256" key="16">
    <source>
        <dbReference type="SAM" id="MobiDB-lite"/>
    </source>
</evidence>
<dbReference type="PROSITE" id="PS51198">
    <property type="entry name" value="UVRD_HELICASE_ATP_BIND"/>
    <property type="match status" value="1"/>
</dbReference>
<keyword evidence="9" id="KW-0238">DNA-binding</keyword>
<proteinExistence type="inferred from homology"/>
<comment type="catalytic activity">
    <reaction evidence="14">
        <text>ATP + H2O = ADP + phosphate + H(+)</text>
        <dbReference type="Rhea" id="RHEA:13065"/>
        <dbReference type="ChEBI" id="CHEBI:15377"/>
        <dbReference type="ChEBI" id="CHEBI:15378"/>
        <dbReference type="ChEBI" id="CHEBI:30616"/>
        <dbReference type="ChEBI" id="CHEBI:43474"/>
        <dbReference type="ChEBI" id="CHEBI:456216"/>
        <dbReference type="EC" id="5.6.2.4"/>
    </reaction>
</comment>
<dbReference type="EMBL" id="APMY01000041">
    <property type="protein sequence ID" value="EOM77438.1"/>
    <property type="molecule type" value="Genomic_DNA"/>
</dbReference>
<keyword evidence="20" id="KW-1185">Reference proteome</keyword>
<evidence type="ECO:0000259" key="18">
    <source>
        <dbReference type="PROSITE" id="PS51217"/>
    </source>
</evidence>
<comment type="caution">
    <text evidence="19">The sequence shown here is derived from an EMBL/GenBank/DDBJ whole genome shotgun (WGS) entry which is preliminary data.</text>
</comment>
<organism evidence="19 20">
    <name type="scientific">Rhodococcus rhodnii LMG 5362</name>
    <dbReference type="NCBI Taxonomy" id="1273125"/>
    <lineage>
        <taxon>Bacteria</taxon>
        <taxon>Bacillati</taxon>
        <taxon>Actinomycetota</taxon>
        <taxon>Actinomycetes</taxon>
        <taxon>Mycobacteriales</taxon>
        <taxon>Nocardiaceae</taxon>
        <taxon>Rhodococcus</taxon>
    </lineage>
</organism>
<dbReference type="GO" id="GO:0003677">
    <property type="term" value="F:DNA binding"/>
    <property type="evidence" value="ECO:0007669"/>
    <property type="project" value="UniProtKB-KW"/>
</dbReference>
<dbReference type="Gene3D" id="3.90.320.10">
    <property type="match status" value="1"/>
</dbReference>
<dbReference type="eggNOG" id="COG2887">
    <property type="taxonomic scope" value="Bacteria"/>
</dbReference>
<reference evidence="19 20" key="1">
    <citation type="journal article" date="2013" name="Genome Announc.">
        <title>Draft Genome Sequence of Rhodococcus rhodnii Strain LMG5362, a Symbiont of Rhodnius prolixus (Hemiptera, Reduviidae, Triatominae), the Principle Vector of Trypanosoma cruzi.</title>
        <authorList>
            <person name="Pachebat J.A."/>
            <person name="van Keulen G."/>
            <person name="Whitten M.M."/>
            <person name="Girdwood S."/>
            <person name="Del Sol R."/>
            <person name="Dyson P.J."/>
            <person name="Facey P.D."/>
        </authorList>
    </citation>
    <scope>NUCLEOTIDE SEQUENCE [LARGE SCALE GENOMIC DNA]</scope>
    <source>
        <strain evidence="19 20">LMG 5362</strain>
    </source>
</reference>
<keyword evidence="8 15" id="KW-0067">ATP-binding</keyword>
<dbReference type="EC" id="5.6.2.4" evidence="13"/>
<dbReference type="Gene3D" id="1.10.10.160">
    <property type="match status" value="1"/>
</dbReference>
<protein>
    <recommendedName>
        <fullName evidence="13">DNA 3'-5' helicase</fullName>
        <ecNumber evidence="13">5.6.2.4</ecNumber>
    </recommendedName>
</protein>
<dbReference type="SUPFAM" id="SSF52540">
    <property type="entry name" value="P-loop containing nucleoside triphosphate hydrolases"/>
    <property type="match status" value="1"/>
</dbReference>
<comment type="catalytic activity">
    <reaction evidence="12">
        <text>Couples ATP hydrolysis with the unwinding of duplex DNA by translocating in the 3'-5' direction.</text>
        <dbReference type="EC" id="5.6.2.4"/>
    </reaction>
</comment>
<feature type="domain" description="UvrD-like helicase ATP-binding" evidence="17">
    <location>
        <begin position="40"/>
        <end position="356"/>
    </location>
</feature>
<dbReference type="eggNOG" id="COG0210">
    <property type="taxonomic scope" value="Bacteria"/>
</dbReference>
<evidence type="ECO:0000256" key="15">
    <source>
        <dbReference type="PROSITE-ProRule" id="PRU00560"/>
    </source>
</evidence>
<dbReference type="InterPro" id="IPR014017">
    <property type="entry name" value="DNA_helicase_UvrD-like_C"/>
</dbReference>
<evidence type="ECO:0000256" key="13">
    <source>
        <dbReference type="ARBA" id="ARBA00034808"/>
    </source>
</evidence>
<dbReference type="GO" id="GO:0005829">
    <property type="term" value="C:cytosol"/>
    <property type="evidence" value="ECO:0007669"/>
    <property type="project" value="TreeGrafter"/>
</dbReference>
<evidence type="ECO:0000256" key="12">
    <source>
        <dbReference type="ARBA" id="ARBA00034617"/>
    </source>
</evidence>
<dbReference type="AlphaFoldDB" id="R7WQ61"/>
<dbReference type="GO" id="GO:0043138">
    <property type="term" value="F:3'-5' DNA helicase activity"/>
    <property type="evidence" value="ECO:0007669"/>
    <property type="project" value="UniProtKB-EC"/>
</dbReference>
<evidence type="ECO:0000256" key="4">
    <source>
        <dbReference type="ARBA" id="ARBA00022763"/>
    </source>
</evidence>
<keyword evidence="5 15" id="KW-0378">Hydrolase</keyword>
<evidence type="ECO:0000256" key="2">
    <source>
        <dbReference type="ARBA" id="ARBA00022722"/>
    </source>
</evidence>
<dbReference type="GO" id="GO:0000725">
    <property type="term" value="P:recombinational repair"/>
    <property type="evidence" value="ECO:0007669"/>
    <property type="project" value="TreeGrafter"/>
</dbReference>
<evidence type="ECO:0000256" key="10">
    <source>
        <dbReference type="ARBA" id="ARBA00023204"/>
    </source>
</evidence>
<dbReference type="InterPro" id="IPR011604">
    <property type="entry name" value="PDDEXK-like_dom_sf"/>
</dbReference>
<sequence length="1112" mass="117376">MHGLSVRSAGMGAMIDAAPTRARVGLRARRASARAVREWPAAVRPVLDGPAPSGGPWQVLGGPGTGKTSLVIDAAVARIASGVDPESVLVLTGSRRSAQFVRGEITAALHASGTAHGDVRAAAVTREPLVRTLHSYAFAVLRVQASRDGMPPPRLLTGAEQDAVVREMLRGELEDGAQQWPPSLRSALGLAGFAAQVRELMLRCAERGLGPEDLDRLAHEHDRPEWAAVARFAVRYEQTMLLRAAVGAAAPEATAPALDAAELVSAAVGALLGDPGLLRAERARIRHVLVDDAQHLDPQAAHLVGLLTSAAESSVVTGDPDQAVFGFRGADPSHLVAIADRGDTDRVVLRTGYRCAPEIAGVAHALVRRLPGASEHRGWAPSESEPDASEPGAGGVSVRVFASQAKEAAAVADLLRRAHIHDGIAWSDMAVVVRSVPAVSPPLRRALLTAGVPMVTPAAETSLARRRGVAALLGVLRIVGGTDFTADDALALLSGPIGGADPVSLRRLRRGVRRAELAADRAGADGERDSAELLRLLVLGHDLPEISRALTDVERRPLDRVLSVVARARTAAERGDGVEDVLWAAWQATGLERRWAATAARGGSLGAQADRDLDGIVALFDAAAGYVDRLPGARIAGFTAYLEGQELATAPRGTRAEPDAVTLLSAHAAAGREWDVVAVCGVQEGSWPSVRASASVLRTELLVDLWDGVPAGATVSRTAPQVVDERRLLLVACSRARRGLLVSGVDSTGGDADLVRSRFVDELATDIGAVTDEPLAPEPGPRRVLALPSLVAELRSVVCDPGATEERRDRAARHLARLAREGVRGAHPDEWYGLAALSTDAPLWQPDDGPVPLSPSTIELLSNCPLRWMLERHGGATPDDPRAVTGTLVHTLVQALAGNIPPDRVEHELAEAWTGIDFGSPWFSRRELERTRTMLETFAEWLRRTRTELTEVGVEVEVDAVVPPDDPDAPSIRIRGRVDRLEQDAQGRPVVIDVKTAKTPVSKAAAAEHAQLAAYQLAAALGAIDGVPAGDPGGARLVFVAKPSAKEGATQRLQPPLGPEGLDHWLDVVREAAEATRGPEFTARLGDGCRHCPVRSSCPVHDEGRQVGGEVG</sequence>
<dbReference type="Proteomes" id="UP000013525">
    <property type="component" value="Unassembled WGS sequence"/>
</dbReference>
<dbReference type="PANTHER" id="PTHR11070:SF59">
    <property type="entry name" value="DNA 3'-5' HELICASE"/>
    <property type="match status" value="1"/>
</dbReference>
<dbReference type="PANTHER" id="PTHR11070">
    <property type="entry name" value="UVRD / RECB / PCRA DNA HELICASE FAMILY MEMBER"/>
    <property type="match status" value="1"/>
</dbReference>
<evidence type="ECO:0000313" key="19">
    <source>
        <dbReference type="EMBL" id="EOM77438.1"/>
    </source>
</evidence>
<feature type="region of interest" description="Disordered" evidence="16">
    <location>
        <begin position="375"/>
        <end position="394"/>
    </location>
</feature>
<comment type="similarity">
    <text evidence="1">Belongs to the helicase family. UvrD subfamily.</text>
</comment>
<dbReference type="Gene3D" id="1.10.486.10">
    <property type="entry name" value="PCRA, domain 4"/>
    <property type="match status" value="1"/>
</dbReference>
<feature type="domain" description="UvrD-like helicase C-terminal" evidence="18">
    <location>
        <begin position="357"/>
        <end position="671"/>
    </location>
</feature>
<evidence type="ECO:0000256" key="7">
    <source>
        <dbReference type="ARBA" id="ARBA00022839"/>
    </source>
</evidence>
<dbReference type="GO" id="GO:0004527">
    <property type="term" value="F:exonuclease activity"/>
    <property type="evidence" value="ECO:0007669"/>
    <property type="project" value="UniProtKB-KW"/>
</dbReference>
<dbReference type="InterPro" id="IPR013986">
    <property type="entry name" value="DExx_box_DNA_helicase_dom_sf"/>
</dbReference>
<evidence type="ECO:0000256" key="1">
    <source>
        <dbReference type="ARBA" id="ARBA00009922"/>
    </source>
</evidence>